<comment type="similarity">
    <text evidence="2 14 15">Belongs to the ATPase B chain family.</text>
</comment>
<dbReference type="Proteomes" id="UP001501598">
    <property type="component" value="Unassembled WGS sequence"/>
</dbReference>
<dbReference type="CDD" id="cd06503">
    <property type="entry name" value="ATP-synt_Fo_b"/>
    <property type="match status" value="1"/>
</dbReference>
<dbReference type="InterPro" id="IPR005864">
    <property type="entry name" value="ATP_synth_F0_bsu_bac"/>
</dbReference>
<keyword evidence="16" id="KW-0175">Coiled coil</keyword>
<evidence type="ECO:0000256" key="7">
    <source>
        <dbReference type="ARBA" id="ARBA00022781"/>
    </source>
</evidence>
<comment type="subunit">
    <text evidence="13 14">F-type ATPases have 2 components, F(1) - the catalytic core - and F(0) - the membrane proton channel. F(1) has five subunits: alpha(3), beta(3), gamma(1), delta(1), epsilon(1). F(0) has three main subunits: a(1), b(2) and c(10-14). The alpha and beta chains form an alternating ring which encloses part of the gamma chain. F(1) is attached to F(0) by a central stalk formed by the gamma and epsilon chains, while a peripheral stalk is formed by the delta and b chains.</text>
</comment>
<evidence type="ECO:0000256" key="16">
    <source>
        <dbReference type="SAM" id="Coils"/>
    </source>
</evidence>
<keyword evidence="6 14" id="KW-0812">Transmembrane</keyword>
<keyword evidence="3 14" id="KW-0813">Transport</keyword>
<evidence type="ECO:0000256" key="3">
    <source>
        <dbReference type="ARBA" id="ARBA00022448"/>
    </source>
</evidence>
<keyword evidence="10 14" id="KW-0472">Membrane</keyword>
<evidence type="ECO:0000256" key="4">
    <source>
        <dbReference type="ARBA" id="ARBA00022475"/>
    </source>
</evidence>
<evidence type="ECO:0000256" key="10">
    <source>
        <dbReference type="ARBA" id="ARBA00023136"/>
    </source>
</evidence>
<reference evidence="18" key="1">
    <citation type="journal article" date="2019" name="Int. J. Syst. Evol. Microbiol.">
        <title>The Global Catalogue of Microorganisms (GCM) 10K type strain sequencing project: providing services to taxonomists for standard genome sequencing and annotation.</title>
        <authorList>
            <consortium name="The Broad Institute Genomics Platform"/>
            <consortium name="The Broad Institute Genome Sequencing Center for Infectious Disease"/>
            <person name="Wu L."/>
            <person name="Ma J."/>
        </authorList>
    </citation>
    <scope>NUCLEOTIDE SEQUENCE [LARGE SCALE GENOMIC DNA]</scope>
    <source>
        <strain evidence="18">JCM 17906</strain>
    </source>
</reference>
<dbReference type="PANTHER" id="PTHR33445:SF1">
    <property type="entry name" value="ATP SYNTHASE SUBUNIT B"/>
    <property type="match status" value="1"/>
</dbReference>
<dbReference type="PANTHER" id="PTHR33445">
    <property type="entry name" value="ATP SYNTHASE SUBUNIT B', CHLOROPLASTIC"/>
    <property type="match status" value="1"/>
</dbReference>
<evidence type="ECO:0000256" key="5">
    <source>
        <dbReference type="ARBA" id="ARBA00022547"/>
    </source>
</evidence>
<evidence type="ECO:0000256" key="1">
    <source>
        <dbReference type="ARBA" id="ARBA00004162"/>
    </source>
</evidence>
<feature type="transmembrane region" description="Helical" evidence="14">
    <location>
        <begin position="13"/>
        <end position="35"/>
    </location>
</feature>
<keyword evidence="5 14" id="KW-0138">CF(0)</keyword>
<evidence type="ECO:0000256" key="14">
    <source>
        <dbReference type="HAMAP-Rule" id="MF_01398"/>
    </source>
</evidence>
<comment type="caution">
    <text evidence="17">The sequence shown here is derived from an EMBL/GenBank/DDBJ whole genome shotgun (WGS) entry which is preliminary data.</text>
</comment>
<evidence type="ECO:0000256" key="12">
    <source>
        <dbReference type="ARBA" id="ARBA00025198"/>
    </source>
</evidence>
<keyword evidence="9 14" id="KW-0406">Ion transport</keyword>
<dbReference type="InterPro" id="IPR028987">
    <property type="entry name" value="ATP_synth_B-like_membr_sf"/>
</dbReference>
<evidence type="ECO:0000256" key="8">
    <source>
        <dbReference type="ARBA" id="ARBA00022989"/>
    </source>
</evidence>
<dbReference type="InterPro" id="IPR002146">
    <property type="entry name" value="ATP_synth_b/b'su_bac/chlpt"/>
</dbReference>
<dbReference type="InterPro" id="IPR050059">
    <property type="entry name" value="ATP_synthase_B_chain"/>
</dbReference>
<dbReference type="HAMAP" id="MF_01398">
    <property type="entry name" value="ATP_synth_b_bprime"/>
    <property type="match status" value="1"/>
</dbReference>
<comment type="function">
    <text evidence="12 14">F(1)F(0) ATP synthase produces ATP from ADP in the presence of a proton or sodium gradient. F-type ATPases consist of two structural domains, F(1) containing the extramembraneous catalytic core and F(0) containing the membrane proton channel, linked together by a central stalk and a peripheral stalk. During catalysis, ATP synthesis in the catalytic domain of F(1) is coupled via a rotary mechanism of the central stalk subunits to proton translocation.</text>
</comment>
<dbReference type="EMBL" id="BAABGT010000016">
    <property type="protein sequence ID" value="GAA4539384.1"/>
    <property type="molecule type" value="Genomic_DNA"/>
</dbReference>
<evidence type="ECO:0000313" key="18">
    <source>
        <dbReference type="Proteomes" id="UP001501598"/>
    </source>
</evidence>
<protein>
    <recommendedName>
        <fullName evidence="14">ATP synthase subunit b</fullName>
    </recommendedName>
    <alternativeName>
        <fullName evidence="14">ATP synthase F(0) sector subunit b</fullName>
    </alternativeName>
    <alternativeName>
        <fullName evidence="14">ATPase subunit I</fullName>
    </alternativeName>
    <alternativeName>
        <fullName evidence="14">F-type ATPase subunit b</fullName>
        <shortName evidence="14">F-ATPase subunit b</shortName>
    </alternativeName>
</protein>
<keyword evidence="8 14" id="KW-1133">Transmembrane helix</keyword>
<comment type="function">
    <text evidence="14">Component of the F(0) channel, it forms part of the peripheral stalk, linking F(1) to F(0).</text>
</comment>
<dbReference type="NCBIfam" id="TIGR01144">
    <property type="entry name" value="ATP_synt_b"/>
    <property type="match status" value="1"/>
</dbReference>
<keyword evidence="4 14" id="KW-1003">Cell membrane</keyword>
<organism evidence="17 18">
    <name type="scientific">Pseudonocardia xishanensis</name>
    <dbReference type="NCBI Taxonomy" id="630995"/>
    <lineage>
        <taxon>Bacteria</taxon>
        <taxon>Bacillati</taxon>
        <taxon>Actinomycetota</taxon>
        <taxon>Actinomycetes</taxon>
        <taxon>Pseudonocardiales</taxon>
        <taxon>Pseudonocardiaceae</taxon>
        <taxon>Pseudonocardia</taxon>
    </lineage>
</organism>
<evidence type="ECO:0000256" key="11">
    <source>
        <dbReference type="ARBA" id="ARBA00023310"/>
    </source>
</evidence>
<evidence type="ECO:0000256" key="2">
    <source>
        <dbReference type="ARBA" id="ARBA00005513"/>
    </source>
</evidence>
<keyword evidence="18" id="KW-1185">Reference proteome</keyword>
<sequence>MIVLAAEGELDPLLPHTVEIIVGLIAFALLVWLLVRAGKPTLDKSYAAATEKISSGLKRAEQAEAEAEAEKKRAQERLDGVRAETARIRDDARADGQQIKVELRAEAEEEAARIRAQAEQQVVAQREAAQRSLRGEIGGLSAELAERILAAELADPARRAATVDGFLSELAGMGPAAQQGGVR</sequence>
<evidence type="ECO:0000313" key="17">
    <source>
        <dbReference type="EMBL" id="GAA4539384.1"/>
    </source>
</evidence>
<evidence type="ECO:0000256" key="9">
    <source>
        <dbReference type="ARBA" id="ARBA00023065"/>
    </source>
</evidence>
<dbReference type="Pfam" id="PF00430">
    <property type="entry name" value="ATP-synt_B"/>
    <property type="match status" value="1"/>
</dbReference>
<proteinExistence type="inferred from homology"/>
<dbReference type="RefSeq" id="WP_345413267.1">
    <property type="nucleotide sequence ID" value="NZ_BAABGT010000016.1"/>
</dbReference>
<gene>
    <name evidence="14" type="primary">atpF</name>
    <name evidence="17" type="ORF">GCM10023175_10570</name>
</gene>
<accession>A0ABP8RJ74</accession>
<dbReference type="SUPFAM" id="SSF81573">
    <property type="entry name" value="F1F0 ATP synthase subunit B, membrane domain"/>
    <property type="match status" value="1"/>
</dbReference>
<evidence type="ECO:0000256" key="15">
    <source>
        <dbReference type="RuleBase" id="RU003848"/>
    </source>
</evidence>
<feature type="coiled-coil region" evidence="16">
    <location>
        <begin position="46"/>
        <end position="124"/>
    </location>
</feature>
<comment type="subcellular location">
    <subcellularLocation>
        <location evidence="1 14">Cell membrane</location>
        <topology evidence="1 14">Single-pass membrane protein</topology>
    </subcellularLocation>
</comment>
<keyword evidence="7 14" id="KW-0375">Hydrogen ion transport</keyword>
<evidence type="ECO:0000256" key="6">
    <source>
        <dbReference type="ARBA" id="ARBA00022692"/>
    </source>
</evidence>
<keyword evidence="11 14" id="KW-0066">ATP synthesis</keyword>
<name>A0ABP8RJ74_9PSEU</name>
<evidence type="ECO:0000256" key="13">
    <source>
        <dbReference type="ARBA" id="ARBA00025830"/>
    </source>
</evidence>